<dbReference type="SUPFAM" id="SSF58104">
    <property type="entry name" value="Methyl-accepting chemotaxis protein (MCP) signaling domain"/>
    <property type="match status" value="1"/>
</dbReference>
<evidence type="ECO:0000313" key="9">
    <source>
        <dbReference type="Proteomes" id="UP000021315"/>
    </source>
</evidence>
<protein>
    <submittedName>
        <fullName evidence="8">Methyl-accepting chemotaxis protein 4</fullName>
    </submittedName>
</protein>
<dbReference type="GO" id="GO:0007165">
    <property type="term" value="P:signal transduction"/>
    <property type="evidence" value="ECO:0007669"/>
    <property type="project" value="UniProtKB-KW"/>
</dbReference>
<comment type="caution">
    <text evidence="8">The sequence shown here is derived from an EMBL/GenBank/DDBJ whole genome shotgun (WGS) entry which is preliminary data.</text>
</comment>
<feature type="domain" description="Methyl-accepting transducer" evidence="6">
    <location>
        <begin position="399"/>
        <end position="635"/>
    </location>
</feature>
<dbReference type="CDD" id="cd06225">
    <property type="entry name" value="HAMP"/>
    <property type="match status" value="1"/>
</dbReference>
<dbReference type="Gene3D" id="3.30.450.20">
    <property type="entry name" value="PAS domain"/>
    <property type="match status" value="1"/>
</dbReference>
<dbReference type="Proteomes" id="UP000021315">
    <property type="component" value="Unassembled WGS sequence"/>
</dbReference>
<dbReference type="FunFam" id="1.10.287.950:FF:000001">
    <property type="entry name" value="Methyl-accepting chemotaxis sensory transducer"/>
    <property type="match status" value="1"/>
</dbReference>
<evidence type="ECO:0000256" key="5">
    <source>
        <dbReference type="SAM" id="Phobius"/>
    </source>
</evidence>
<dbReference type="EMBL" id="JDST02000063">
    <property type="protein sequence ID" value="KFB76125.1"/>
    <property type="molecule type" value="Genomic_DNA"/>
</dbReference>
<comment type="subcellular location">
    <subcellularLocation>
        <location evidence="1">Membrane</location>
    </subcellularLocation>
</comment>
<evidence type="ECO:0000256" key="4">
    <source>
        <dbReference type="PROSITE-ProRule" id="PRU00284"/>
    </source>
</evidence>
<dbReference type="CDD" id="cd11386">
    <property type="entry name" value="MCP_signal"/>
    <property type="match status" value="1"/>
</dbReference>
<keyword evidence="5" id="KW-1133">Transmembrane helix</keyword>
<dbReference type="GO" id="GO:0006935">
    <property type="term" value="P:chemotaxis"/>
    <property type="evidence" value="ECO:0007669"/>
    <property type="project" value="UniProtKB-ARBA"/>
</dbReference>
<organism evidence="8 9">
    <name type="scientific">Candidatus Accumulibacter cognatus</name>
    <dbReference type="NCBI Taxonomy" id="2954383"/>
    <lineage>
        <taxon>Bacteria</taxon>
        <taxon>Pseudomonadati</taxon>
        <taxon>Pseudomonadota</taxon>
        <taxon>Betaproteobacteria</taxon>
        <taxon>Candidatus Accumulibacter</taxon>
    </lineage>
</organism>
<reference evidence="8" key="1">
    <citation type="submission" date="2014-02" db="EMBL/GenBank/DDBJ databases">
        <title>Expanding our view of genomic diversity in Candidatus Accumulibacter clades.</title>
        <authorList>
            <person name="Skennerton C.T."/>
            <person name="Barr J.J."/>
            <person name="Slater F.R."/>
            <person name="Bond P.L."/>
            <person name="Tyson G.W."/>
        </authorList>
    </citation>
    <scope>NUCLEOTIDE SEQUENCE [LARGE SCALE GENOMIC DNA]</scope>
</reference>
<keyword evidence="9" id="KW-1185">Reference proteome</keyword>
<keyword evidence="5" id="KW-0472">Membrane</keyword>
<dbReference type="GO" id="GO:0016020">
    <property type="term" value="C:membrane"/>
    <property type="evidence" value="ECO:0007669"/>
    <property type="project" value="UniProtKB-SubCell"/>
</dbReference>
<proteinExistence type="inferred from homology"/>
<dbReference type="PANTHER" id="PTHR32089">
    <property type="entry name" value="METHYL-ACCEPTING CHEMOTAXIS PROTEIN MCPB"/>
    <property type="match status" value="1"/>
</dbReference>
<name>A0A080M6L8_9PROT</name>
<evidence type="ECO:0000256" key="2">
    <source>
        <dbReference type="ARBA" id="ARBA00023224"/>
    </source>
</evidence>
<evidence type="ECO:0000259" key="7">
    <source>
        <dbReference type="PROSITE" id="PS50885"/>
    </source>
</evidence>
<dbReference type="InterPro" id="IPR033462">
    <property type="entry name" value="Cache_3-Cache_2"/>
</dbReference>
<dbReference type="CDD" id="cd12912">
    <property type="entry name" value="PDC2_MCP_like"/>
    <property type="match status" value="1"/>
</dbReference>
<gene>
    <name evidence="8" type="primary">mcp4_4</name>
    <name evidence="8" type="ORF">AW06_002793</name>
</gene>
<keyword evidence="2 4" id="KW-0807">Transducer</keyword>
<feature type="transmembrane region" description="Helical" evidence="5">
    <location>
        <begin position="12"/>
        <end position="30"/>
    </location>
</feature>
<dbReference type="Pfam" id="PF00672">
    <property type="entry name" value="HAMP"/>
    <property type="match status" value="1"/>
</dbReference>
<dbReference type="SUPFAM" id="SSF103190">
    <property type="entry name" value="Sensory domain-like"/>
    <property type="match status" value="1"/>
</dbReference>
<dbReference type="PANTHER" id="PTHR32089:SF112">
    <property type="entry name" value="LYSOZYME-LIKE PROTEIN-RELATED"/>
    <property type="match status" value="1"/>
</dbReference>
<dbReference type="InterPro" id="IPR004089">
    <property type="entry name" value="MCPsignal_dom"/>
</dbReference>
<dbReference type="SMART" id="SM00304">
    <property type="entry name" value="HAMP"/>
    <property type="match status" value="1"/>
</dbReference>
<feature type="transmembrane region" description="Helical" evidence="5">
    <location>
        <begin position="320"/>
        <end position="340"/>
    </location>
</feature>
<dbReference type="Pfam" id="PF00015">
    <property type="entry name" value="MCPsignal"/>
    <property type="match status" value="1"/>
</dbReference>
<dbReference type="Pfam" id="PF17201">
    <property type="entry name" value="Cache_3-Cache_2"/>
    <property type="match status" value="1"/>
</dbReference>
<dbReference type="InterPro" id="IPR029151">
    <property type="entry name" value="Sensor-like_sf"/>
</dbReference>
<dbReference type="PROSITE" id="PS50111">
    <property type="entry name" value="CHEMOTAXIS_TRANSDUC_2"/>
    <property type="match status" value="1"/>
</dbReference>
<keyword evidence="5" id="KW-0812">Transmembrane</keyword>
<dbReference type="AlphaFoldDB" id="A0A080M6L8"/>
<dbReference type="PROSITE" id="PS50885">
    <property type="entry name" value="HAMP"/>
    <property type="match status" value="1"/>
</dbReference>
<accession>A0A080M6L8</accession>
<evidence type="ECO:0000256" key="1">
    <source>
        <dbReference type="ARBA" id="ARBA00004370"/>
    </source>
</evidence>
<feature type="domain" description="HAMP" evidence="7">
    <location>
        <begin position="342"/>
        <end position="394"/>
    </location>
</feature>
<dbReference type="STRING" id="1453999.AW06_002793"/>
<dbReference type="SMART" id="SM00283">
    <property type="entry name" value="MA"/>
    <property type="match status" value="1"/>
</dbReference>
<dbReference type="Gene3D" id="1.10.287.950">
    <property type="entry name" value="Methyl-accepting chemotaxis protein"/>
    <property type="match status" value="1"/>
</dbReference>
<evidence type="ECO:0000313" key="8">
    <source>
        <dbReference type="EMBL" id="KFB76125.1"/>
    </source>
</evidence>
<sequence length="672" mass="72291">MIQTQSIRFRIAAMVSLAIVLSLGGFALFLNAEIRDINERDETEQLRKTNMMVLDMIGQTDSILRGQAESWAHAFTTALAGRYTLEGGDDPVLKLNGVVLNGSTGEVDTFSLRTKGNVATVFAKKGDDFVRVTTSVKKEDGSRAVGTLLGKEHPAYVLVREGKSFTGKATLFGRDFMTKYDPIHDAAGQVIGLHFVGIDIVESIARMKETIKKIKLGTTGYAYVLDATPGPKAGTLIVHPTSEGKNIIEAKDNEGRPFIREIVEKRNGTIIYPWMNTEAGDTRPRNKIVIYNDYKDWNWIVASGSYTEEIFSLADRARNLTIAATFVLTITLLAILTFYLNRIVIRPLTGLVGSSQRIANGDLTIRLDTGRGDEIGAVMHAMHEMAEKLGTIIGGVRSASDTIGDAARQMSVATSQVSTATEAQAQASAASAAALEEVTVSINEVSTLAGETEASSQKTSRLTEESVAAIHDAVDEIESMASAISASSEQVAGLVKRSEEVGGIAGVIREIADQTNLLALNAAIEAARAGEQGRGFAVVADEVRKLAERTAKATHEIAEMIGQIQDETRQSVSCMEAVAPKIQHGLAKVSAVSDMLDTISAEATDSRKRALEVANATREQAVAANDVAKNVEHVAQMTEETNATMRANVANAARLQQMAQDLRQQVAYFKVS</sequence>
<dbReference type="InterPro" id="IPR003660">
    <property type="entry name" value="HAMP_dom"/>
</dbReference>
<evidence type="ECO:0000256" key="3">
    <source>
        <dbReference type="ARBA" id="ARBA00029447"/>
    </source>
</evidence>
<comment type="similarity">
    <text evidence="3">Belongs to the methyl-accepting chemotaxis (MCP) protein family.</text>
</comment>
<evidence type="ECO:0000259" key="6">
    <source>
        <dbReference type="PROSITE" id="PS50111"/>
    </source>
</evidence>